<gene>
    <name evidence="2" type="ORF">M6B38_172105</name>
</gene>
<evidence type="ECO:0000313" key="3">
    <source>
        <dbReference type="Proteomes" id="UP001140949"/>
    </source>
</evidence>
<protein>
    <submittedName>
        <fullName evidence="2">Formin-like protein 3 isoform X1</fullName>
    </submittedName>
</protein>
<accession>A0AAX6ET08</accession>
<dbReference type="AlphaFoldDB" id="A0AAX6ET08"/>
<evidence type="ECO:0000256" key="1">
    <source>
        <dbReference type="SAM" id="MobiDB-lite"/>
    </source>
</evidence>
<dbReference type="EMBL" id="JANAVB010034016">
    <property type="protein sequence ID" value="KAJ6807337.1"/>
    <property type="molecule type" value="Genomic_DNA"/>
</dbReference>
<feature type="region of interest" description="Disordered" evidence="1">
    <location>
        <begin position="51"/>
        <end position="136"/>
    </location>
</feature>
<organism evidence="2 3">
    <name type="scientific">Iris pallida</name>
    <name type="common">Sweet iris</name>
    <dbReference type="NCBI Taxonomy" id="29817"/>
    <lineage>
        <taxon>Eukaryota</taxon>
        <taxon>Viridiplantae</taxon>
        <taxon>Streptophyta</taxon>
        <taxon>Embryophyta</taxon>
        <taxon>Tracheophyta</taxon>
        <taxon>Spermatophyta</taxon>
        <taxon>Magnoliopsida</taxon>
        <taxon>Liliopsida</taxon>
        <taxon>Asparagales</taxon>
        <taxon>Iridaceae</taxon>
        <taxon>Iridoideae</taxon>
        <taxon>Irideae</taxon>
        <taxon>Iris</taxon>
    </lineage>
</organism>
<feature type="compositionally biased region" description="Polar residues" evidence="1">
    <location>
        <begin position="56"/>
        <end position="75"/>
    </location>
</feature>
<proteinExistence type="predicted"/>
<comment type="caution">
    <text evidence="2">The sequence shown here is derived from an EMBL/GenBank/DDBJ whole genome shotgun (WGS) entry which is preliminary data.</text>
</comment>
<dbReference type="Proteomes" id="UP001140949">
    <property type="component" value="Unassembled WGS sequence"/>
</dbReference>
<reference evidence="2" key="1">
    <citation type="journal article" date="2023" name="GigaByte">
        <title>Genome assembly of the bearded iris, Iris pallida Lam.</title>
        <authorList>
            <person name="Bruccoleri R.E."/>
            <person name="Oakeley E.J."/>
            <person name="Faust A.M.E."/>
            <person name="Altorfer M."/>
            <person name="Dessus-Babus S."/>
            <person name="Burckhardt D."/>
            <person name="Oertli M."/>
            <person name="Naumann U."/>
            <person name="Petersen F."/>
            <person name="Wong J."/>
        </authorList>
    </citation>
    <scope>NUCLEOTIDE SEQUENCE</scope>
    <source>
        <strain evidence="2">GSM-AAB239-AS_SAM_17_03QT</strain>
    </source>
</reference>
<evidence type="ECO:0000313" key="2">
    <source>
        <dbReference type="EMBL" id="KAJ6807337.1"/>
    </source>
</evidence>
<keyword evidence="3" id="KW-1185">Reference proteome</keyword>
<reference evidence="2" key="2">
    <citation type="submission" date="2023-04" db="EMBL/GenBank/DDBJ databases">
        <authorList>
            <person name="Bruccoleri R.E."/>
            <person name="Oakeley E.J."/>
            <person name="Faust A.-M."/>
            <person name="Dessus-Babus S."/>
            <person name="Altorfer M."/>
            <person name="Burckhardt D."/>
            <person name="Oertli M."/>
            <person name="Naumann U."/>
            <person name="Petersen F."/>
            <person name="Wong J."/>
        </authorList>
    </citation>
    <scope>NUCLEOTIDE SEQUENCE</scope>
    <source>
        <strain evidence="2">GSM-AAB239-AS_SAM_17_03QT</strain>
        <tissue evidence="2">Leaf</tissue>
    </source>
</reference>
<name>A0AAX6ET08_IRIPA</name>
<sequence>MAVCFPLLFSRANLPRANHLTIAAPLRRAPRVTCRRPELLLLPDLRDPLPVLDLNTAASSPTDRPTSVGQASSLVSRLHRPGERRPPPPAGCGPSASLHPRRAQRRPHSDLFPRAGAWPPPVPRSTASGAVRAAPPEIQSNRLRPMKTPSSVSADFTIVVSPRAYAERFPVGRDLHPPCPDRCPPPSRPLKPWLTGLC</sequence>